<dbReference type="InterPro" id="IPR015942">
    <property type="entry name" value="Asp/Glu/hydantoin_racemase"/>
</dbReference>
<gene>
    <name evidence="3" type="ORF">LKD47_13435</name>
</gene>
<evidence type="ECO:0000256" key="1">
    <source>
        <dbReference type="ARBA" id="ARBA00007847"/>
    </source>
</evidence>
<dbReference type="InterPro" id="IPR004380">
    <property type="entry name" value="Asp_race"/>
</dbReference>
<name>A0AAW4WKL6_9FIRM</name>
<comment type="similarity">
    <text evidence="1">Belongs to the aspartate/glutamate racemases family.</text>
</comment>
<evidence type="ECO:0000256" key="2">
    <source>
        <dbReference type="ARBA" id="ARBA00023235"/>
    </source>
</evidence>
<protein>
    <submittedName>
        <fullName evidence="3">Amino acid racemase</fullName>
        <ecNumber evidence="3">5.1.1.-</ecNumber>
    </submittedName>
</protein>
<dbReference type="InterPro" id="IPR001920">
    <property type="entry name" value="Asp/Glu_race"/>
</dbReference>
<sequence length="233" mass="25610">MKKTIGIIGGMGPMATCDLMKKIFEVSDADCDQNYVHVCVDCNTNIPDRTKAILENGEDPIPEMVKSAVSLQNMGADLLMIPCNTAHFFYDRLKIFTDIPILHMPRETVKALKEQNISCAAVLATDGVIKSGVYEKELRAQGIKTIYPDAEQQQKIMAVIYQCIKAGKKDVEKYGLDDILKSLIKQGAQSVILGCTELPIAFSLAGIRENIVDPTEIAARAALKFLQLPIHAL</sequence>
<dbReference type="PANTHER" id="PTHR21198">
    <property type="entry name" value="GLUTAMATE RACEMASE"/>
    <property type="match status" value="1"/>
</dbReference>
<dbReference type="EMBL" id="JAJEQW010000018">
    <property type="protein sequence ID" value="MCC2243280.1"/>
    <property type="molecule type" value="Genomic_DNA"/>
</dbReference>
<proteinExistence type="inferred from homology"/>
<dbReference type="Gene3D" id="3.40.50.1860">
    <property type="match status" value="2"/>
</dbReference>
<accession>A0AAW4WKL6</accession>
<dbReference type="SUPFAM" id="SSF53681">
    <property type="entry name" value="Aspartate/glutamate racemase"/>
    <property type="match status" value="2"/>
</dbReference>
<dbReference type="GO" id="GO:0047661">
    <property type="term" value="F:amino-acid racemase activity"/>
    <property type="evidence" value="ECO:0007669"/>
    <property type="project" value="InterPro"/>
</dbReference>
<dbReference type="AlphaFoldDB" id="A0AAW4WKL6"/>
<dbReference type="RefSeq" id="WP_227701289.1">
    <property type="nucleotide sequence ID" value="NZ_JAJEQW010000018.1"/>
</dbReference>
<dbReference type="Pfam" id="PF01177">
    <property type="entry name" value="Asp_Glu_race"/>
    <property type="match status" value="1"/>
</dbReference>
<dbReference type="NCBIfam" id="TIGR00035">
    <property type="entry name" value="asp_race"/>
    <property type="match status" value="1"/>
</dbReference>
<comment type="caution">
    <text evidence="3">The sequence shown here is derived from an EMBL/GenBank/DDBJ whole genome shotgun (WGS) entry which is preliminary data.</text>
</comment>
<dbReference type="Proteomes" id="UP001198893">
    <property type="component" value="Unassembled WGS sequence"/>
</dbReference>
<evidence type="ECO:0000313" key="3">
    <source>
        <dbReference type="EMBL" id="MCC2243280.1"/>
    </source>
</evidence>
<evidence type="ECO:0000313" key="4">
    <source>
        <dbReference type="Proteomes" id="UP001198893"/>
    </source>
</evidence>
<dbReference type="PANTHER" id="PTHR21198:SF7">
    <property type="entry name" value="ASPARTATE-GLUTAMATE RACEMASE FAMILY"/>
    <property type="match status" value="1"/>
</dbReference>
<reference evidence="3" key="1">
    <citation type="submission" date="2021-10" db="EMBL/GenBank/DDBJ databases">
        <title>Anaerobic single-cell dispensing facilitates the cultivation of human gut bacteria.</title>
        <authorList>
            <person name="Afrizal A."/>
        </authorList>
    </citation>
    <scope>NUCLEOTIDE SEQUENCE</scope>
    <source>
        <strain evidence="3">CLA-AA-H204</strain>
    </source>
</reference>
<organism evidence="3 4">
    <name type="scientific">Roseburia amylophila</name>
    <dbReference type="NCBI Taxonomy" id="2981794"/>
    <lineage>
        <taxon>Bacteria</taxon>
        <taxon>Bacillati</taxon>
        <taxon>Bacillota</taxon>
        <taxon>Clostridia</taxon>
        <taxon>Lachnospirales</taxon>
        <taxon>Lachnospiraceae</taxon>
        <taxon>Roseburia</taxon>
    </lineage>
</organism>
<dbReference type="EC" id="5.1.1.-" evidence="3"/>
<keyword evidence="2 3" id="KW-0413">Isomerase</keyword>